<dbReference type="AlphaFoldDB" id="A0A2W1LAQ2"/>
<feature type="transmembrane region" description="Helical" evidence="1">
    <location>
        <begin position="12"/>
        <end position="39"/>
    </location>
</feature>
<keyword evidence="1" id="KW-0472">Membrane</keyword>
<keyword evidence="3" id="KW-1185">Reference proteome</keyword>
<dbReference type="OrthoDB" id="2665047at2"/>
<gene>
    <name evidence="2" type="ORF">DNH61_02970</name>
</gene>
<keyword evidence="1" id="KW-0812">Transmembrane</keyword>
<dbReference type="Gene3D" id="1.20.810.10">
    <property type="entry name" value="Cytochrome Bc1 Complex, Chain C"/>
    <property type="match status" value="1"/>
</dbReference>
<dbReference type="InterPro" id="IPR027387">
    <property type="entry name" value="Cytb/b6-like_sf"/>
</dbReference>
<protein>
    <submittedName>
        <fullName evidence="2">Uncharacterized protein</fullName>
    </submittedName>
</protein>
<reference evidence="2 3" key="1">
    <citation type="submission" date="2018-06" db="EMBL/GenBank/DDBJ databases">
        <title>Paenibacillus imtechensis sp. nov.</title>
        <authorList>
            <person name="Pinnaka A.K."/>
            <person name="Singh H."/>
            <person name="Kaur M."/>
        </authorList>
    </citation>
    <scope>NUCLEOTIDE SEQUENCE [LARGE SCALE GENOMIC DNA]</scope>
    <source>
        <strain evidence="2 3">SMB1</strain>
    </source>
</reference>
<accession>A0A2W1LAQ2</accession>
<name>A0A2W1LAQ2_9BACL</name>
<evidence type="ECO:0000313" key="3">
    <source>
        <dbReference type="Proteomes" id="UP000249522"/>
    </source>
</evidence>
<dbReference type="GO" id="GO:0022904">
    <property type="term" value="P:respiratory electron transport chain"/>
    <property type="evidence" value="ECO:0007669"/>
    <property type="project" value="InterPro"/>
</dbReference>
<dbReference type="Proteomes" id="UP000249522">
    <property type="component" value="Unassembled WGS sequence"/>
</dbReference>
<dbReference type="InterPro" id="IPR016174">
    <property type="entry name" value="Di-haem_cyt_TM"/>
</dbReference>
<evidence type="ECO:0000256" key="1">
    <source>
        <dbReference type="SAM" id="Phobius"/>
    </source>
</evidence>
<dbReference type="GO" id="GO:0016020">
    <property type="term" value="C:membrane"/>
    <property type="evidence" value="ECO:0007669"/>
    <property type="project" value="InterPro"/>
</dbReference>
<dbReference type="SUPFAM" id="SSF81342">
    <property type="entry name" value="Transmembrane di-heme cytochromes"/>
    <property type="match status" value="1"/>
</dbReference>
<proteinExistence type="predicted"/>
<comment type="caution">
    <text evidence="2">The sequence shown here is derived from an EMBL/GenBank/DDBJ whole genome shotgun (WGS) entry which is preliminary data.</text>
</comment>
<keyword evidence="1" id="KW-1133">Transmembrane helix</keyword>
<dbReference type="EMBL" id="QKRB01000028">
    <property type="protein sequence ID" value="PZD97328.1"/>
    <property type="molecule type" value="Genomic_DNA"/>
</dbReference>
<evidence type="ECO:0000313" key="2">
    <source>
        <dbReference type="EMBL" id="PZD97328.1"/>
    </source>
</evidence>
<feature type="transmembrane region" description="Helical" evidence="1">
    <location>
        <begin position="66"/>
        <end position="86"/>
    </location>
</feature>
<sequence length="96" mass="11596">MKKWNRRIAVESLLFPLVVYLVYTAYQGVSGYLMTMYYVPDIVNEYESVDYLQHKVSFGEVYRFEWGGLAGSLLAWLILSLVYYIVRYWWKFKRQL</sequence>
<organism evidence="2 3">
    <name type="scientific">Paenibacillus sambharensis</name>
    <dbReference type="NCBI Taxonomy" id="1803190"/>
    <lineage>
        <taxon>Bacteria</taxon>
        <taxon>Bacillati</taxon>
        <taxon>Bacillota</taxon>
        <taxon>Bacilli</taxon>
        <taxon>Bacillales</taxon>
        <taxon>Paenibacillaceae</taxon>
        <taxon>Paenibacillus</taxon>
    </lineage>
</organism>